<dbReference type="SUPFAM" id="SSF53756">
    <property type="entry name" value="UDP-Glycosyltransferase/glycogen phosphorylase"/>
    <property type="match status" value="1"/>
</dbReference>
<reference evidence="2" key="1">
    <citation type="submission" date="2014-06" db="EMBL/GenBank/DDBJ databases">
        <authorList>
            <person name="Strain E.A."/>
            <person name="Allard M.W."/>
            <person name="Payne J.S."/>
            <person name="Evans P.S."/>
            <person name="Timme R."/>
        </authorList>
    </citation>
    <scope>NUCLEOTIDE SEQUENCE</scope>
    <source>
        <plasmid evidence="2">pCFSAN012622</plasmid>
    </source>
</reference>
<gene>
    <name evidence="2" type="ORF">GJ28_22700</name>
</gene>
<dbReference type="Gene3D" id="3.40.50.2000">
    <property type="entry name" value="Glycogen Phosphorylase B"/>
    <property type="match status" value="2"/>
</dbReference>
<name>A0A8E7ND97_SALET</name>
<keyword evidence="2" id="KW-0808">Transferase</keyword>
<evidence type="ECO:0000259" key="1">
    <source>
        <dbReference type="Pfam" id="PF13439"/>
    </source>
</evidence>
<dbReference type="Pfam" id="PF13692">
    <property type="entry name" value="Glyco_trans_1_4"/>
    <property type="match status" value="1"/>
</dbReference>
<dbReference type="GO" id="GO:0016757">
    <property type="term" value="F:glycosyltransferase activity"/>
    <property type="evidence" value="ECO:0007669"/>
    <property type="project" value="TreeGrafter"/>
</dbReference>
<dbReference type="AlphaFoldDB" id="A0A8E7ND97"/>
<protein>
    <submittedName>
        <fullName evidence="2">Glycosyltransferase family 4 protein</fullName>
    </submittedName>
</protein>
<dbReference type="CDD" id="cd03801">
    <property type="entry name" value="GT4_PimA-like"/>
    <property type="match status" value="1"/>
</dbReference>
<geneLocation type="plasmid" evidence="2">
    <name>pCFSAN012622</name>
</geneLocation>
<dbReference type="Pfam" id="PF13439">
    <property type="entry name" value="Glyco_transf_4"/>
    <property type="match status" value="1"/>
</dbReference>
<dbReference type="InterPro" id="IPR050194">
    <property type="entry name" value="Glycosyltransferase_grp1"/>
</dbReference>
<dbReference type="PANTHER" id="PTHR45947">
    <property type="entry name" value="SULFOQUINOVOSYL TRANSFERASE SQD2"/>
    <property type="match status" value="1"/>
</dbReference>
<dbReference type="InterPro" id="IPR028098">
    <property type="entry name" value="Glyco_trans_4-like_N"/>
</dbReference>
<sequence>MNILYTESSPDIGGQELQAIAQMQAMTRAGHQVVLACRADSRIAEEAEKHAIKVIPVPFRNSLHPPSVYALRRLVRRFCPEIVICHSGHDSNIVALTRATLPGRAGRFCIIRQKTYLTRRMRMFSLNHLCDFVVVPGREIQQALAGAGCRRHIGIVPPGFDFKLLRREYALPLPKHVTHWLSTRETAPVIVQAGMLRTEKGHDFMLDVLSQMKREGHRFYWLIAGAGRPEAEEKLRKAIVCTGMDDCALMCGRLSPLAPIWQTASLMVMPSRNESFGMAVVEAAACGVPVMASDTGGIPEIIRHGQNGTLLPPDNREAWLDALRAFFSGPEPFREMAARAEKEMEERFDIAVTVQTLLSAEKQYRQTH</sequence>
<proteinExistence type="predicted"/>
<accession>A0A8E7ND97</accession>
<reference evidence="2" key="2">
    <citation type="journal article" date="2015" name="Genome Announc.">
        <title>Draft Genome Sequence of Salmonella enterica subsp. enterica Serovar Give, Isolated from an Imported Chili Powder Product.</title>
        <authorList>
            <person name="Wang H."/>
            <person name="Chen Y."/>
            <person name="Ayers S."/>
            <person name="Melka D."/>
            <person name="Laasri A."/>
            <person name="Payne J.S."/>
            <person name="Zheng J."/>
            <person name="Son I."/>
            <person name="Timme R."/>
            <person name="Kastanis G."/>
            <person name="Hammack T.S."/>
            <person name="Strain E."/>
            <person name="Allard M.W."/>
            <person name="Evans P.S."/>
            <person name="Brown E.W."/>
        </authorList>
    </citation>
    <scope>NUCLEOTIDE SEQUENCE</scope>
    <source>
        <plasmid evidence="2">pCFSAN012622</plasmid>
    </source>
</reference>
<dbReference type="EMBL" id="CP075038">
    <property type="protein sequence ID" value="QVY01287.1"/>
    <property type="molecule type" value="Genomic_DNA"/>
</dbReference>
<dbReference type="RefSeq" id="WP_031570315.1">
    <property type="nucleotide sequence ID" value="NZ_CP075038.1"/>
</dbReference>
<organism evidence="2">
    <name type="scientific">Salmonella enterica subsp. enterica serovar Give</name>
    <dbReference type="NCBI Taxonomy" id="46626"/>
    <lineage>
        <taxon>Bacteria</taxon>
        <taxon>Pseudomonadati</taxon>
        <taxon>Pseudomonadota</taxon>
        <taxon>Gammaproteobacteria</taxon>
        <taxon>Enterobacterales</taxon>
        <taxon>Enterobacteriaceae</taxon>
        <taxon>Salmonella</taxon>
    </lineage>
</organism>
<feature type="domain" description="Glycosyltransferase subfamily 4-like N-terminal" evidence="1">
    <location>
        <begin position="12"/>
        <end position="161"/>
    </location>
</feature>
<dbReference type="PANTHER" id="PTHR45947:SF13">
    <property type="entry name" value="TRANSFERASE"/>
    <property type="match status" value="1"/>
</dbReference>
<reference evidence="2" key="3">
    <citation type="submission" date="2021-05" db="EMBL/GenBank/DDBJ databases">
        <title>Whole genome PacBio Sequel sequence of Salmonella enterica subsp. enterica.</title>
        <authorList>
            <person name="Hoffmann M."/>
            <person name="Balkey M."/>
            <person name="Luo Y."/>
        </authorList>
    </citation>
    <scope>NUCLEOTIDE SEQUENCE</scope>
    <source>
        <plasmid evidence="2">pCFSAN012622</plasmid>
    </source>
</reference>
<evidence type="ECO:0000313" key="2">
    <source>
        <dbReference type="EMBL" id="QVY01287.1"/>
    </source>
</evidence>
<keyword evidence="2" id="KW-0614">Plasmid</keyword>